<accession>A0A914ZD68</accession>
<sequence>MDGIAYKNIEQICADMDSMKILSGSSDLLKFVQGKGFNNRLNNLWPEVEKQASFLKVIVSTASASQADVLPLTHAFLDDVLSSKLIETIVEKVSPLPYNINLQKNYAYQELVGYLIKLLLLGFESLPSKMDIHLTKVQLD</sequence>
<dbReference type="Proteomes" id="UP000887577">
    <property type="component" value="Unplaced"/>
</dbReference>
<dbReference type="AlphaFoldDB" id="A0A914ZD68"/>
<dbReference type="WBParaSite" id="PSU_v2.g8206.t1">
    <property type="protein sequence ID" value="PSU_v2.g8206.t1"/>
    <property type="gene ID" value="PSU_v2.g8206"/>
</dbReference>
<reference evidence="2" key="1">
    <citation type="submission" date="2022-11" db="UniProtKB">
        <authorList>
            <consortium name="WormBaseParasite"/>
        </authorList>
    </citation>
    <scope>IDENTIFICATION</scope>
</reference>
<protein>
    <submittedName>
        <fullName evidence="2">Uncharacterized protein</fullName>
    </submittedName>
</protein>
<evidence type="ECO:0000313" key="2">
    <source>
        <dbReference type="WBParaSite" id="PSU_v2.g8206.t1"/>
    </source>
</evidence>
<organism evidence="1 2">
    <name type="scientific">Panagrolaimus superbus</name>
    <dbReference type="NCBI Taxonomy" id="310955"/>
    <lineage>
        <taxon>Eukaryota</taxon>
        <taxon>Metazoa</taxon>
        <taxon>Ecdysozoa</taxon>
        <taxon>Nematoda</taxon>
        <taxon>Chromadorea</taxon>
        <taxon>Rhabditida</taxon>
        <taxon>Tylenchina</taxon>
        <taxon>Panagrolaimomorpha</taxon>
        <taxon>Panagrolaimoidea</taxon>
        <taxon>Panagrolaimidae</taxon>
        <taxon>Panagrolaimus</taxon>
    </lineage>
</organism>
<name>A0A914ZD68_9BILA</name>
<evidence type="ECO:0000313" key="1">
    <source>
        <dbReference type="Proteomes" id="UP000887577"/>
    </source>
</evidence>
<proteinExistence type="predicted"/>
<keyword evidence="1" id="KW-1185">Reference proteome</keyword>